<dbReference type="Proteomes" id="UP000799750">
    <property type="component" value="Unassembled WGS sequence"/>
</dbReference>
<dbReference type="InterPro" id="IPR036864">
    <property type="entry name" value="Zn2-C6_fun-type_DNA-bd_sf"/>
</dbReference>
<dbReference type="EMBL" id="MU004186">
    <property type="protein sequence ID" value="KAF2497299.1"/>
    <property type="molecule type" value="Genomic_DNA"/>
</dbReference>
<dbReference type="GO" id="GO:0000981">
    <property type="term" value="F:DNA-binding transcription factor activity, RNA polymerase II-specific"/>
    <property type="evidence" value="ECO:0007669"/>
    <property type="project" value="InterPro"/>
</dbReference>
<dbReference type="AlphaFoldDB" id="A0A6A6QYI9"/>
<proteinExistence type="predicted"/>
<name>A0A6A6QYI9_9PEZI</name>
<feature type="region of interest" description="Disordered" evidence="2">
    <location>
        <begin position="455"/>
        <end position="593"/>
    </location>
</feature>
<feature type="region of interest" description="Disordered" evidence="2">
    <location>
        <begin position="608"/>
        <end position="676"/>
    </location>
</feature>
<keyword evidence="3" id="KW-0472">Membrane</keyword>
<feature type="compositionally biased region" description="Polar residues" evidence="2">
    <location>
        <begin position="283"/>
        <end position="326"/>
    </location>
</feature>
<feature type="region of interest" description="Disordered" evidence="2">
    <location>
        <begin position="273"/>
        <end position="406"/>
    </location>
</feature>
<feature type="compositionally biased region" description="Acidic residues" evidence="2">
    <location>
        <begin position="375"/>
        <end position="394"/>
    </location>
</feature>
<organism evidence="5 6">
    <name type="scientific">Lophium mytilinum</name>
    <dbReference type="NCBI Taxonomy" id="390894"/>
    <lineage>
        <taxon>Eukaryota</taxon>
        <taxon>Fungi</taxon>
        <taxon>Dikarya</taxon>
        <taxon>Ascomycota</taxon>
        <taxon>Pezizomycotina</taxon>
        <taxon>Dothideomycetes</taxon>
        <taxon>Pleosporomycetidae</taxon>
        <taxon>Mytilinidiales</taxon>
        <taxon>Mytilinidiaceae</taxon>
        <taxon>Lophium</taxon>
    </lineage>
</organism>
<dbReference type="Gene3D" id="4.10.240.10">
    <property type="entry name" value="Zn(2)-C6 fungal-type DNA-binding domain"/>
    <property type="match status" value="1"/>
</dbReference>
<dbReference type="OrthoDB" id="426882at2759"/>
<dbReference type="SMART" id="SM00066">
    <property type="entry name" value="GAL4"/>
    <property type="match status" value="1"/>
</dbReference>
<feature type="domain" description="Zn(2)-C6 fungal-type" evidence="4">
    <location>
        <begin position="407"/>
        <end position="436"/>
    </location>
</feature>
<evidence type="ECO:0000256" key="2">
    <source>
        <dbReference type="SAM" id="MobiDB-lite"/>
    </source>
</evidence>
<dbReference type="GO" id="GO:0004519">
    <property type="term" value="F:endonuclease activity"/>
    <property type="evidence" value="ECO:0007669"/>
    <property type="project" value="InterPro"/>
</dbReference>
<dbReference type="GO" id="GO:0008270">
    <property type="term" value="F:zinc ion binding"/>
    <property type="evidence" value="ECO:0007669"/>
    <property type="project" value="InterPro"/>
</dbReference>
<keyword evidence="6" id="KW-1185">Reference proteome</keyword>
<dbReference type="PROSITE" id="PS50048">
    <property type="entry name" value="ZN2_CY6_FUNGAL_2"/>
    <property type="match status" value="1"/>
</dbReference>
<dbReference type="SUPFAM" id="SSF54060">
    <property type="entry name" value="His-Me finger endonucleases"/>
    <property type="match status" value="1"/>
</dbReference>
<feature type="transmembrane region" description="Helical" evidence="3">
    <location>
        <begin position="30"/>
        <end position="50"/>
    </location>
</feature>
<feature type="compositionally biased region" description="Polar residues" evidence="2">
    <location>
        <begin position="515"/>
        <end position="528"/>
    </location>
</feature>
<feature type="compositionally biased region" description="Low complexity" evidence="2">
    <location>
        <begin position="273"/>
        <end position="282"/>
    </location>
</feature>
<evidence type="ECO:0000313" key="6">
    <source>
        <dbReference type="Proteomes" id="UP000799750"/>
    </source>
</evidence>
<evidence type="ECO:0000256" key="3">
    <source>
        <dbReference type="SAM" id="Phobius"/>
    </source>
</evidence>
<evidence type="ECO:0000313" key="5">
    <source>
        <dbReference type="EMBL" id="KAF2497299.1"/>
    </source>
</evidence>
<dbReference type="CDD" id="cd00067">
    <property type="entry name" value="GAL4"/>
    <property type="match status" value="1"/>
</dbReference>
<dbReference type="InterPro" id="IPR001138">
    <property type="entry name" value="Zn2Cys6_DnaBD"/>
</dbReference>
<dbReference type="Pfam" id="PF00172">
    <property type="entry name" value="Zn_clus"/>
    <property type="match status" value="1"/>
</dbReference>
<gene>
    <name evidence="5" type="ORF">BU16DRAFT_559049</name>
</gene>
<reference evidence="5" key="1">
    <citation type="journal article" date="2020" name="Stud. Mycol.">
        <title>101 Dothideomycetes genomes: a test case for predicting lifestyles and emergence of pathogens.</title>
        <authorList>
            <person name="Haridas S."/>
            <person name="Albert R."/>
            <person name="Binder M."/>
            <person name="Bloem J."/>
            <person name="Labutti K."/>
            <person name="Salamov A."/>
            <person name="Andreopoulos B."/>
            <person name="Baker S."/>
            <person name="Barry K."/>
            <person name="Bills G."/>
            <person name="Bluhm B."/>
            <person name="Cannon C."/>
            <person name="Castanera R."/>
            <person name="Culley D."/>
            <person name="Daum C."/>
            <person name="Ezra D."/>
            <person name="Gonzalez J."/>
            <person name="Henrissat B."/>
            <person name="Kuo A."/>
            <person name="Liang C."/>
            <person name="Lipzen A."/>
            <person name="Lutzoni F."/>
            <person name="Magnuson J."/>
            <person name="Mondo S."/>
            <person name="Nolan M."/>
            <person name="Ohm R."/>
            <person name="Pangilinan J."/>
            <person name="Park H.-J."/>
            <person name="Ramirez L."/>
            <person name="Alfaro M."/>
            <person name="Sun H."/>
            <person name="Tritt A."/>
            <person name="Yoshinaga Y."/>
            <person name="Zwiers L.-H."/>
            <person name="Turgeon B."/>
            <person name="Goodwin S."/>
            <person name="Spatafora J."/>
            <person name="Crous P."/>
            <person name="Grigoriev I."/>
        </authorList>
    </citation>
    <scope>NUCLEOTIDE SEQUENCE</scope>
    <source>
        <strain evidence="5">CBS 269.34</strain>
    </source>
</reference>
<feature type="compositionally biased region" description="Polar residues" evidence="2">
    <location>
        <begin position="540"/>
        <end position="559"/>
    </location>
</feature>
<feature type="compositionally biased region" description="Polar residues" evidence="2">
    <location>
        <begin position="608"/>
        <end position="621"/>
    </location>
</feature>
<feature type="compositionally biased region" description="Basic and acidic residues" evidence="2">
    <location>
        <begin position="490"/>
        <end position="503"/>
    </location>
</feature>
<dbReference type="InterPro" id="IPR008704">
    <property type="entry name" value="Endonuclease_Zinc-binding_loop"/>
</dbReference>
<evidence type="ECO:0000256" key="1">
    <source>
        <dbReference type="ARBA" id="ARBA00023242"/>
    </source>
</evidence>
<accession>A0A6A6QYI9</accession>
<feature type="compositionally biased region" description="Polar residues" evidence="2">
    <location>
        <begin position="571"/>
        <end position="581"/>
    </location>
</feature>
<keyword evidence="1" id="KW-0539">Nucleus</keyword>
<keyword evidence="3" id="KW-0812">Transmembrane</keyword>
<keyword evidence="3" id="KW-1133">Transmembrane helix</keyword>
<dbReference type="SUPFAM" id="SSF57701">
    <property type="entry name" value="Zn2/Cys6 DNA-binding domain"/>
    <property type="match status" value="1"/>
</dbReference>
<dbReference type="InterPro" id="IPR044930">
    <property type="entry name" value="Homing_endonuclease_His-Me"/>
</dbReference>
<feature type="compositionally biased region" description="Basic and acidic residues" evidence="2">
    <location>
        <begin position="455"/>
        <end position="476"/>
    </location>
</feature>
<dbReference type="Pfam" id="PF05551">
    <property type="entry name" value="zf-His_Me_endon"/>
    <property type="match status" value="1"/>
</dbReference>
<sequence length="982" mass="111558">MATFAQLRGEFYVWAFERAAHWETARKPRLLSWFHTLAIPIIILCIWGLFLTSGHTEPAPVDLSTPSIPQLSTFESLLQAVHLRSQPDLPVEPETHEPVPLDVLWTLSTYKPAADAVIEFYVGWLWWKMVDAVALLVVGFFYSLRWRMASVLYRQGSFDKRTSKRKGMYANDETLTILRQLFPDQNWPNKMKPTELNNQLRDILKVSGTNIRRPQLTGSSSTVAALPLLQQETSAPAKTSAAIEGVLPHHRPASVMPSSSTLAFSSQQKHAANLAANTASTSQIMDPQSTNPPATTSYIHQNTRTSPARSETMQFPESDGLSNTLQYGDDESPVQRVIVDKGKARATDSQVQEQERSHRPWRKPVSATDPRSDSPWEEEQSQPEYEDSEQEEEEPTARRRPGRKPITCDKCRVDKRKCSKTQPCTYCQEWDVECTWNVHFSRNHLLKVYVDRKNGSVPEEEHQPIDDEASRHDSREFGSSPPHPESVESVSKRRLDGNSHYELDAPPIKKPRLQTYATSRRTIQNTPVVDSEATDPDLSPSLNQLPSSDASSIHDTVTVQPPPPARRHVTQWPSGSVTKSGSGIRKMVKSNGKDSLMKKAVLANATLRNTAKNAPGQSHQIPSPLDGADPYSRLPSSQLFSEYIPGLQSDPSEDSTQDRRRFKTRNSPPASRALLHQHSTEFMRAAEEDVRRRIEARLAEELKQPIENICRPSLVALQSDFDSWRPTAIMAWVMLRPFIPNLKPWGMLIRQTIFDTNGPEVFDGHCIENPAQARWLTRLRFFCAGHKHPCFVRLQTILMLKLGCGLLSEEEWTHWVSPGDFDASHLCHRSWCFRPTCMVVEPKQSNLARTRCCAYKECVCGLTPRCRIELFIEKKSVVQAATATRIEHANVYPLQCPYTHCRGSKFATLNKLLEHCVKRHPTFEGEALCPFEECKRKNAKSSQSLFHHARDSHRLYDIWEQAHLYTRLLPPSLRRDEDEHPV</sequence>
<protein>
    <recommendedName>
        <fullName evidence="4">Zn(2)-C6 fungal-type domain-containing protein</fullName>
    </recommendedName>
</protein>
<evidence type="ECO:0000259" key="4">
    <source>
        <dbReference type="PROSITE" id="PS50048"/>
    </source>
</evidence>
<dbReference type="PROSITE" id="PS00463">
    <property type="entry name" value="ZN2_CY6_FUNGAL_1"/>
    <property type="match status" value="1"/>
</dbReference>
<dbReference type="Gene3D" id="3.90.75.10">
    <property type="entry name" value="Homing Intron 3 (I-ppo) Encoded Endonuclease, Chain A"/>
    <property type="match status" value="1"/>
</dbReference>
<dbReference type="InterPro" id="IPR044925">
    <property type="entry name" value="His-Me_finger_sf"/>
</dbReference>